<proteinExistence type="predicted"/>
<evidence type="ECO:0000256" key="1">
    <source>
        <dbReference type="SAM" id="MobiDB-lite"/>
    </source>
</evidence>
<dbReference type="EMBL" id="MT309831">
    <property type="protein sequence ID" value="QJB18579.1"/>
    <property type="molecule type" value="Genomic_DNA"/>
</dbReference>
<feature type="region of interest" description="Disordered" evidence="1">
    <location>
        <begin position="1"/>
        <end position="20"/>
    </location>
</feature>
<protein>
    <submittedName>
        <fullName evidence="2">Capsid protein</fullName>
    </submittedName>
</protein>
<evidence type="ECO:0000313" key="2">
    <source>
        <dbReference type="EMBL" id="QJB18579.1"/>
    </source>
</evidence>
<reference evidence="2" key="1">
    <citation type="submission" date="2020-04" db="EMBL/GenBank/DDBJ databases">
        <title>Genomes of microviruses in a sewage oxidation pond.</title>
        <authorList>
            <person name="Schreck J."/>
            <person name="Kraberger S."/>
            <person name="Scotch M."/>
            <person name="Halden R.U."/>
            <person name="Varsani A."/>
        </authorList>
    </citation>
    <scope>NUCLEOTIDE SEQUENCE</scope>
    <source>
        <strain evidence="2">6538_295</strain>
    </source>
</reference>
<name>A0A858NE26_9VIRU</name>
<accession>A0A858NE26</accession>
<sequence length="288" mass="32254">MARFKRNRAGRPIRFGGRRRTKFPTPAARVARKAVAAAHRRRFTNRVTKIIKKNQETFKQHFTQTTFSLAPGNGTTGMNFRVFAPWQALLGQGDTTQNFTGQEIRLIAFNWRIMMTGLVAGDVHVQIIFFKSDFQMDTTVAGTDVNNEGQTMTPATTTTTIPTQVAPNGNIPLFDITATGQFSGASPVTPWNNDNISIIKVRNYKLHSMGVATTDPFHVATLKFKFNKVVKIQETQGTIDGIPRFFGPRNKKSADQYYIGVRVWTQDPISATSAASFTHTGKLFWKEF</sequence>
<organism evidence="2">
    <name type="scientific">Genomoviridae sp</name>
    <dbReference type="NCBI Taxonomy" id="2202565"/>
    <lineage>
        <taxon>Viruses</taxon>
        <taxon>Monodnaviria</taxon>
        <taxon>Shotokuvirae</taxon>
        <taxon>Cressdnaviricota</taxon>
        <taxon>Repensiviricetes</taxon>
        <taxon>Geplafuvirales</taxon>
        <taxon>Genomoviridae</taxon>
    </lineage>
</organism>